<organism evidence="2 3">
    <name type="scientific">Hanseniaspora guilliermondii</name>
    <dbReference type="NCBI Taxonomy" id="56406"/>
    <lineage>
        <taxon>Eukaryota</taxon>
        <taxon>Fungi</taxon>
        <taxon>Dikarya</taxon>
        <taxon>Ascomycota</taxon>
        <taxon>Saccharomycotina</taxon>
        <taxon>Saccharomycetes</taxon>
        <taxon>Saccharomycodales</taxon>
        <taxon>Saccharomycodaceae</taxon>
        <taxon>Hanseniaspora</taxon>
    </lineage>
</organism>
<feature type="transmembrane region" description="Helical" evidence="1">
    <location>
        <begin position="287"/>
        <end position="310"/>
    </location>
</feature>
<dbReference type="Proteomes" id="UP000183365">
    <property type="component" value="Unassembled WGS sequence"/>
</dbReference>
<dbReference type="EMBL" id="FQNF01000043">
    <property type="protein sequence ID" value="SGZ40219.1"/>
    <property type="molecule type" value="Genomic_DNA"/>
</dbReference>
<sequence>MLLFSGEFSELKNTHNYILDTNFKNSRDFSLAVYNLTLLNASDPMIYFQSYCINGQPTYSSASSILYNNYNRQIIKDWETFLHSNSRNLLNETNIVPSLEKLSNINYTSLLFYGNGYKSSLILNMGLFVSYFAIALAVLRLGLRSIYSYKEEKASIINDRLIHNFWKNAISSHKESKEKKTADNDKCTLLERFESVLLSSHIRIISLIIIIILTLYVYTYLMIMLLYETEKQIYSESGSFSAVKIVFSVYEKTYFRTSLLVLKLLCFNHFFINIAPTIKKRTSNTDYWCFLVGWIALNAISSAVCGHFYLFTMNLPPLLLKYLRIYLYDYLNKEVDATKYSVSDETTKALYVGFGKVLSKVSYLYGRSSMIFTFKTSVEISFLLTYLIVVTIKILANPSSFFLTLLINKRKKKIVNKRFYKSHLSSPIIAENDITNSEGTHSLTSTSYPPSRKSWKIEQNHADMNMQMNESVLVLNPKAAFLSLAVIGLAIGQLISAIYQLKYKKNVFILLVSTPLFYLMNIVALNMYVEYMELLRGLNEVSQMKEDFYNTHKSKKNNSNRDSHTDNNEDQKSNIFLQKLVPHTDLPDNGMNMDLVDDLDLWGVNEMSSNDDNLKTYYYHLHED</sequence>
<feature type="transmembrane region" description="Helical" evidence="1">
    <location>
        <begin position="383"/>
        <end position="407"/>
    </location>
</feature>
<name>A0A1L0B594_9ASCO</name>
<proteinExistence type="predicted"/>
<protein>
    <submittedName>
        <fullName evidence="2">Uncharacterized protein</fullName>
    </submittedName>
</protein>
<dbReference type="OrthoDB" id="10507161at2759"/>
<feature type="transmembrane region" description="Helical" evidence="1">
    <location>
        <begin position="254"/>
        <end position="275"/>
    </location>
</feature>
<reference evidence="3" key="1">
    <citation type="submission" date="2016-11" db="EMBL/GenBank/DDBJ databases">
        <authorList>
            <person name="Guldener U."/>
        </authorList>
    </citation>
    <scope>NUCLEOTIDE SEQUENCE [LARGE SCALE GENOMIC DNA]</scope>
</reference>
<evidence type="ECO:0000256" key="1">
    <source>
        <dbReference type="SAM" id="Phobius"/>
    </source>
</evidence>
<evidence type="ECO:0000313" key="2">
    <source>
        <dbReference type="EMBL" id="SGZ40219.1"/>
    </source>
</evidence>
<accession>A0A1L0B594</accession>
<keyword evidence="1" id="KW-1133">Transmembrane helix</keyword>
<gene>
    <name evidence="2" type="ORF">HGUI_02419</name>
</gene>
<feature type="transmembrane region" description="Helical" evidence="1">
    <location>
        <begin position="204"/>
        <end position="227"/>
    </location>
</feature>
<feature type="transmembrane region" description="Helical" evidence="1">
    <location>
        <begin position="507"/>
        <end position="529"/>
    </location>
</feature>
<keyword evidence="1" id="KW-0472">Membrane</keyword>
<dbReference type="AlphaFoldDB" id="A0A1L0B594"/>
<keyword evidence="3" id="KW-1185">Reference proteome</keyword>
<feature type="transmembrane region" description="Helical" evidence="1">
    <location>
        <begin position="121"/>
        <end position="143"/>
    </location>
</feature>
<dbReference type="VEuPathDB" id="FungiDB:HGUI_02419"/>
<keyword evidence="1" id="KW-0812">Transmembrane</keyword>
<feature type="transmembrane region" description="Helical" evidence="1">
    <location>
        <begin position="479"/>
        <end position="501"/>
    </location>
</feature>
<evidence type="ECO:0000313" key="3">
    <source>
        <dbReference type="Proteomes" id="UP000183365"/>
    </source>
</evidence>